<dbReference type="RefSeq" id="WP_380563566.1">
    <property type="nucleotide sequence ID" value="NZ_JBEUKS010000002.1"/>
</dbReference>
<dbReference type="EMBL" id="JBEUKS010000002">
    <property type="protein sequence ID" value="MFC1437972.1"/>
    <property type="molecule type" value="Genomic_DNA"/>
</dbReference>
<sequence length="267" mass="28718">MREMSEVLVATEPLCQVADAFRTLVDRSRPLTLDVGGLHPSLPKGELDVIVLRSLLLHPSLGHTARGLVWERLLELTGRPGAEGEDWGLAVVGTAWPGLRAVVDRLQQQVGRELRWELAQVVLSGFWQALVRIRAERAAGGGGQACKIPANLLWAAERAGRRFRADAEKTAAHSLPLEFGPQGEPAAFVGLDLLELAVARGVLDRGQAELVASSRIDGRPMRELAADAGLTPEAVGMRRVRAEKLLVRALRDGLLGTVGPDGAEAVR</sequence>
<protein>
    <submittedName>
        <fullName evidence="1">Uncharacterized protein</fullName>
    </submittedName>
</protein>
<reference evidence="1 2" key="1">
    <citation type="submission" date="2024-06" db="EMBL/GenBank/DDBJ databases">
        <authorList>
            <person name="Lee S.D."/>
        </authorList>
    </citation>
    <scope>NUCLEOTIDE SEQUENCE [LARGE SCALE GENOMIC DNA]</scope>
    <source>
        <strain evidence="1 2">N1-10</strain>
    </source>
</reference>
<name>A0ABV6XII4_9ACTN</name>
<evidence type="ECO:0000313" key="2">
    <source>
        <dbReference type="Proteomes" id="UP001592581"/>
    </source>
</evidence>
<keyword evidence="2" id="KW-1185">Reference proteome</keyword>
<accession>A0ABV6XII4</accession>
<proteinExistence type="predicted"/>
<evidence type="ECO:0000313" key="1">
    <source>
        <dbReference type="EMBL" id="MFC1437972.1"/>
    </source>
</evidence>
<gene>
    <name evidence="1" type="ORF">ABUW04_06845</name>
</gene>
<organism evidence="1 2">
    <name type="scientific">Streptacidiphilus jeojiensis</name>
    <dbReference type="NCBI Taxonomy" id="3229225"/>
    <lineage>
        <taxon>Bacteria</taxon>
        <taxon>Bacillati</taxon>
        <taxon>Actinomycetota</taxon>
        <taxon>Actinomycetes</taxon>
        <taxon>Kitasatosporales</taxon>
        <taxon>Streptomycetaceae</taxon>
        <taxon>Streptacidiphilus</taxon>
    </lineage>
</organism>
<dbReference type="Proteomes" id="UP001592581">
    <property type="component" value="Unassembled WGS sequence"/>
</dbReference>
<comment type="caution">
    <text evidence="1">The sequence shown here is derived from an EMBL/GenBank/DDBJ whole genome shotgun (WGS) entry which is preliminary data.</text>
</comment>